<feature type="domain" description="CHRD" evidence="2">
    <location>
        <begin position="24"/>
        <end position="157"/>
    </location>
</feature>
<dbReference type="AlphaFoldDB" id="A0AAV1IAQ2"/>
<accession>A0AAV1IAQ2</accession>
<evidence type="ECO:0000313" key="3">
    <source>
        <dbReference type="EMBL" id="CAK0783580.1"/>
    </source>
</evidence>
<keyword evidence="4" id="KW-1185">Reference proteome</keyword>
<dbReference type="EMBL" id="CAUYUE010000008">
    <property type="protein sequence ID" value="CAK0783580.1"/>
    <property type="molecule type" value="Genomic_DNA"/>
</dbReference>
<reference evidence="3 4" key="1">
    <citation type="submission" date="2023-10" db="EMBL/GenBank/DDBJ databases">
        <authorList>
            <person name="Maclean D."/>
            <person name="Macfadyen A."/>
        </authorList>
    </citation>
    <scope>NUCLEOTIDE SEQUENCE [LARGE SCALE GENOMIC DNA]</scope>
</reference>
<organism evidence="3 4">
    <name type="scientific">Coccomyxa viridis</name>
    <dbReference type="NCBI Taxonomy" id="1274662"/>
    <lineage>
        <taxon>Eukaryota</taxon>
        <taxon>Viridiplantae</taxon>
        <taxon>Chlorophyta</taxon>
        <taxon>core chlorophytes</taxon>
        <taxon>Trebouxiophyceae</taxon>
        <taxon>Trebouxiophyceae incertae sedis</taxon>
        <taxon>Coccomyxaceae</taxon>
        <taxon>Coccomyxa</taxon>
    </lineage>
</organism>
<dbReference type="Proteomes" id="UP001314263">
    <property type="component" value="Unassembled WGS sequence"/>
</dbReference>
<evidence type="ECO:0000259" key="2">
    <source>
        <dbReference type="Pfam" id="PF07452"/>
    </source>
</evidence>
<comment type="caution">
    <text evidence="3">The sequence shown here is derived from an EMBL/GenBank/DDBJ whole genome shotgun (WGS) entry which is preliminary data.</text>
</comment>
<feature type="signal peptide" evidence="1">
    <location>
        <begin position="1"/>
        <end position="19"/>
    </location>
</feature>
<keyword evidence="1" id="KW-0732">Signal</keyword>
<sequence length="161" mass="17401">MRAAIVLISTAALLAVCNADTTYVANLNGASITPSPVNTQQDGKVQFNVDRNTFSQSSINYRISLTLYKTVQSITLRSGVIGDIPPNDNSNVIAYLFGPSNDAPTGEITGTLKRDNLMGPCQGKTINDFQDDWLDKSHAYILVTTSKYPQGALRGELTKQS</sequence>
<dbReference type="InterPro" id="IPR010895">
    <property type="entry name" value="CHRD"/>
</dbReference>
<evidence type="ECO:0000256" key="1">
    <source>
        <dbReference type="SAM" id="SignalP"/>
    </source>
</evidence>
<proteinExistence type="predicted"/>
<name>A0AAV1IAQ2_9CHLO</name>
<evidence type="ECO:0000313" key="4">
    <source>
        <dbReference type="Proteomes" id="UP001314263"/>
    </source>
</evidence>
<gene>
    <name evidence="3" type="ORF">CVIRNUC_006779</name>
</gene>
<dbReference type="Pfam" id="PF07452">
    <property type="entry name" value="CHRD"/>
    <property type="match status" value="1"/>
</dbReference>
<feature type="chain" id="PRO_5043976406" description="CHRD domain-containing protein" evidence="1">
    <location>
        <begin position="20"/>
        <end position="161"/>
    </location>
</feature>
<protein>
    <recommendedName>
        <fullName evidence="2">CHRD domain-containing protein</fullName>
    </recommendedName>
</protein>